<dbReference type="Gene3D" id="4.10.1110.10">
    <property type="entry name" value="AN1-like Zinc finger"/>
    <property type="match status" value="1"/>
</dbReference>
<dbReference type="Pfam" id="PF01428">
    <property type="entry name" value="zf-AN1"/>
    <property type="match status" value="1"/>
</dbReference>
<dbReference type="Proteomes" id="UP001085076">
    <property type="component" value="Miscellaneous, Linkage group lg05"/>
</dbReference>
<dbReference type="GO" id="GO:0004842">
    <property type="term" value="F:ubiquitin-protein transferase activity"/>
    <property type="evidence" value="ECO:0007669"/>
    <property type="project" value="TreeGrafter"/>
</dbReference>
<gene>
    <name evidence="9" type="ORF">J5N97_021012</name>
</gene>
<keyword evidence="2" id="KW-0479">Metal-binding</keyword>
<evidence type="ECO:0000256" key="4">
    <source>
        <dbReference type="ARBA" id="ARBA00022833"/>
    </source>
</evidence>
<evidence type="ECO:0000256" key="3">
    <source>
        <dbReference type="ARBA" id="ARBA00022771"/>
    </source>
</evidence>
<keyword evidence="5" id="KW-0346">Stress response</keyword>
<keyword evidence="3 6" id="KW-0863">Zinc-finger</keyword>
<dbReference type="EMBL" id="JAGGNH010000005">
    <property type="protein sequence ID" value="KAJ0973053.1"/>
    <property type="molecule type" value="Genomic_DNA"/>
</dbReference>
<dbReference type="InterPro" id="IPR000058">
    <property type="entry name" value="Znf_AN1"/>
</dbReference>
<evidence type="ECO:0000256" key="6">
    <source>
        <dbReference type="PROSITE-ProRule" id="PRU00449"/>
    </source>
</evidence>
<evidence type="ECO:0000313" key="10">
    <source>
        <dbReference type="Proteomes" id="UP001085076"/>
    </source>
</evidence>
<comment type="function">
    <text evidence="1">May be involved in environmental stress response.</text>
</comment>
<dbReference type="InterPro" id="IPR035896">
    <property type="entry name" value="AN1-like_Znf"/>
</dbReference>
<dbReference type="InterPro" id="IPR050652">
    <property type="entry name" value="AN1_A20_ZnFinger"/>
</dbReference>
<dbReference type="SMART" id="SM00154">
    <property type="entry name" value="ZnF_AN1"/>
    <property type="match status" value="1"/>
</dbReference>
<name>A0A9D5HEA0_9LILI</name>
<evidence type="ECO:0000313" key="9">
    <source>
        <dbReference type="EMBL" id="KAJ0973053.1"/>
    </source>
</evidence>
<feature type="region of interest" description="Disordered" evidence="7">
    <location>
        <begin position="53"/>
        <end position="72"/>
    </location>
</feature>
<evidence type="ECO:0000259" key="8">
    <source>
        <dbReference type="PROSITE" id="PS51039"/>
    </source>
</evidence>
<dbReference type="SUPFAM" id="SSF118310">
    <property type="entry name" value="AN1-like Zinc finger"/>
    <property type="match status" value="1"/>
</dbReference>
<dbReference type="OrthoDB" id="428577at2759"/>
<feature type="domain" description="AN1-type" evidence="8">
    <location>
        <begin position="104"/>
        <end position="150"/>
    </location>
</feature>
<evidence type="ECO:0000256" key="1">
    <source>
        <dbReference type="ARBA" id="ARBA00003732"/>
    </source>
</evidence>
<keyword evidence="10" id="KW-1185">Reference proteome</keyword>
<reference evidence="9" key="1">
    <citation type="submission" date="2021-03" db="EMBL/GenBank/DDBJ databases">
        <authorList>
            <person name="Li Z."/>
            <person name="Yang C."/>
        </authorList>
    </citation>
    <scope>NUCLEOTIDE SEQUENCE</scope>
    <source>
        <strain evidence="9">Dzin_1.0</strain>
        <tissue evidence="9">Leaf</tissue>
    </source>
</reference>
<accession>A0A9D5HEA0</accession>
<dbReference type="PANTHER" id="PTHR10634">
    <property type="entry name" value="AN1-TYPE ZINC FINGER PROTEIN"/>
    <property type="match status" value="1"/>
</dbReference>
<dbReference type="GO" id="GO:0008270">
    <property type="term" value="F:zinc ion binding"/>
    <property type="evidence" value="ECO:0007669"/>
    <property type="project" value="UniProtKB-KW"/>
</dbReference>
<reference evidence="9" key="2">
    <citation type="journal article" date="2022" name="Hortic Res">
        <title>The genome of Dioscorea zingiberensis sheds light on the biosynthesis, origin and evolution of the medicinally important diosgenin saponins.</title>
        <authorList>
            <person name="Li Y."/>
            <person name="Tan C."/>
            <person name="Li Z."/>
            <person name="Guo J."/>
            <person name="Li S."/>
            <person name="Chen X."/>
            <person name="Wang C."/>
            <person name="Dai X."/>
            <person name="Yang H."/>
            <person name="Song W."/>
            <person name="Hou L."/>
            <person name="Xu J."/>
            <person name="Tong Z."/>
            <person name="Xu A."/>
            <person name="Yuan X."/>
            <person name="Wang W."/>
            <person name="Yang Q."/>
            <person name="Chen L."/>
            <person name="Sun Z."/>
            <person name="Wang K."/>
            <person name="Pan B."/>
            <person name="Chen J."/>
            <person name="Bao Y."/>
            <person name="Liu F."/>
            <person name="Qi X."/>
            <person name="Gang D.R."/>
            <person name="Wen J."/>
            <person name="Li J."/>
        </authorList>
    </citation>
    <scope>NUCLEOTIDE SEQUENCE</scope>
    <source>
        <strain evidence="9">Dzin_1.0</strain>
    </source>
</reference>
<dbReference type="PANTHER" id="PTHR10634:SF99">
    <property type="entry name" value="ZINC FINGER AN1 DOMAIN-CONTAINING STRESS-ASSOCIATED PROTEIN 15"/>
    <property type="match status" value="1"/>
</dbReference>
<dbReference type="PROSITE" id="PS51039">
    <property type="entry name" value="ZF_AN1"/>
    <property type="match status" value="1"/>
</dbReference>
<evidence type="ECO:0000256" key="5">
    <source>
        <dbReference type="ARBA" id="ARBA00023016"/>
    </source>
</evidence>
<evidence type="ECO:0000256" key="7">
    <source>
        <dbReference type="SAM" id="MobiDB-lite"/>
    </source>
</evidence>
<proteinExistence type="predicted"/>
<keyword evidence="4" id="KW-0862">Zinc</keyword>
<comment type="caution">
    <text evidence="9">The sequence shown here is derived from an EMBL/GenBank/DDBJ whole genome shotgun (WGS) entry which is preliminary data.</text>
</comment>
<dbReference type="GO" id="GO:0016567">
    <property type="term" value="P:protein ubiquitination"/>
    <property type="evidence" value="ECO:0007669"/>
    <property type="project" value="TreeGrafter"/>
</dbReference>
<protein>
    <recommendedName>
        <fullName evidence="8">AN1-type domain-containing protein</fullName>
    </recommendedName>
</protein>
<evidence type="ECO:0000256" key="2">
    <source>
        <dbReference type="ARBA" id="ARBA00022723"/>
    </source>
</evidence>
<organism evidence="9 10">
    <name type="scientific">Dioscorea zingiberensis</name>
    <dbReference type="NCBI Taxonomy" id="325984"/>
    <lineage>
        <taxon>Eukaryota</taxon>
        <taxon>Viridiplantae</taxon>
        <taxon>Streptophyta</taxon>
        <taxon>Embryophyta</taxon>
        <taxon>Tracheophyta</taxon>
        <taxon>Spermatophyta</taxon>
        <taxon>Magnoliopsida</taxon>
        <taxon>Liliopsida</taxon>
        <taxon>Dioscoreales</taxon>
        <taxon>Dioscoreaceae</taxon>
        <taxon>Dioscorea</taxon>
    </lineage>
</organism>
<sequence length="169" mass="18654">MISDGGSKWTWDLLFLLASQALLGCFKVTAFLEKFPIKMAQESCNLDKDEAEILKPSPSSAPPPTSSSPPSIFHKATLEHQILKPDRPNTSRVLKPSRGPLSSARLGNRCSTCQKRVGLTGFRCRCGDLFCASHRYSDTHDCSFDYKALGREEISKANPVIRAAKIIKI</sequence>
<dbReference type="AlphaFoldDB" id="A0A9D5HEA0"/>
<dbReference type="FunFam" id="4.10.1110.10:FF:000001">
    <property type="entry name" value="Zinc finger AN1-type containing 6"/>
    <property type="match status" value="1"/>
</dbReference>